<keyword evidence="12" id="KW-1185">Reference proteome</keyword>
<evidence type="ECO:0000313" key="11">
    <source>
        <dbReference type="EMBL" id="WGH92834.1"/>
    </source>
</evidence>
<dbReference type="SMART" id="SM00382">
    <property type="entry name" value="AAA"/>
    <property type="match status" value="1"/>
</dbReference>
<dbReference type="GO" id="GO:0006826">
    <property type="term" value="P:iron ion transport"/>
    <property type="evidence" value="ECO:0007669"/>
    <property type="project" value="UniProtKB-KW"/>
</dbReference>
<keyword evidence="9" id="KW-0472">Membrane</keyword>
<keyword evidence="4" id="KW-0410">Iron transport</keyword>
<dbReference type="InterPro" id="IPR051535">
    <property type="entry name" value="Siderophore_ABC-ATPase"/>
</dbReference>
<sequence>MTTLTPDTGTHQETGPEPVLKAEAITVGYGGPAVLKDVSVELPSGKVTSIIGPNGCGKSTLLRTFARLNSLSGGSVEVTGRPITSYSSKEFARTVSLLPQTPVVPEGVTVAELVARGRYAHRRVFGGLTRKDRRIIDQALEQTGVTDLAETAVSELSGGQRQRVWIAMVLAQDSQILLLDEPTTYLDLNHQIELVDLLQQLNRQTGKTIIMVLHELNIAARCSDRIIAMRDGNIVEDGAPVEVLTEANCHDIFGLDAAVLHPEETGTPVVVGKKGR</sequence>
<dbReference type="GO" id="GO:0005524">
    <property type="term" value="F:ATP binding"/>
    <property type="evidence" value="ECO:0007669"/>
    <property type="project" value="UniProtKB-KW"/>
</dbReference>
<dbReference type="InterPro" id="IPR017871">
    <property type="entry name" value="ABC_transporter-like_CS"/>
</dbReference>
<keyword evidence="7" id="KW-0408">Iron</keyword>
<evidence type="ECO:0000256" key="7">
    <source>
        <dbReference type="ARBA" id="ARBA00023004"/>
    </source>
</evidence>
<dbReference type="PROSITE" id="PS00211">
    <property type="entry name" value="ABC_TRANSPORTER_1"/>
    <property type="match status" value="1"/>
</dbReference>
<keyword evidence="5" id="KW-0547">Nucleotide-binding</keyword>
<dbReference type="EMBL" id="CP122566">
    <property type="protein sequence ID" value="WGH92834.1"/>
    <property type="molecule type" value="Genomic_DNA"/>
</dbReference>
<dbReference type="GeneID" id="83696350"/>
<keyword evidence="6 11" id="KW-0067">ATP-binding</keyword>
<dbReference type="RefSeq" id="WP_110100060.1">
    <property type="nucleotide sequence ID" value="NZ_CP122561.1"/>
</dbReference>
<dbReference type="AlphaFoldDB" id="A0AAJ6DBV7"/>
<organism evidence="11 12">
    <name type="scientific">Auritidibacter ignavus</name>
    <dbReference type="NCBI Taxonomy" id="678932"/>
    <lineage>
        <taxon>Bacteria</taxon>
        <taxon>Bacillati</taxon>
        <taxon>Actinomycetota</taxon>
        <taxon>Actinomycetes</taxon>
        <taxon>Micrococcales</taxon>
        <taxon>Micrococcaceae</taxon>
        <taxon>Auritidibacter</taxon>
    </lineage>
</organism>
<dbReference type="InterPro" id="IPR027417">
    <property type="entry name" value="P-loop_NTPase"/>
</dbReference>
<gene>
    <name evidence="11" type="ORF">QDX21_11120</name>
</gene>
<reference evidence="11 12" key="1">
    <citation type="submission" date="2023-03" db="EMBL/GenBank/DDBJ databases">
        <title>Complete genome sequences of several Auritidibacter ignavus strains isolated from ear infections.</title>
        <authorList>
            <person name="Baehr T."/>
            <person name="Baumhoegger A.M."/>
        </authorList>
    </citation>
    <scope>NUCLEOTIDE SEQUENCE [LARGE SCALE GENOMIC DNA]</scope>
    <source>
        <strain evidence="11 12">BABAE-6</strain>
    </source>
</reference>
<dbReference type="SUPFAM" id="SSF52540">
    <property type="entry name" value="P-loop containing nucleoside triphosphate hydrolases"/>
    <property type="match status" value="1"/>
</dbReference>
<dbReference type="InterPro" id="IPR003593">
    <property type="entry name" value="AAA+_ATPase"/>
</dbReference>
<dbReference type="FunFam" id="3.40.50.300:FF:000134">
    <property type="entry name" value="Iron-enterobactin ABC transporter ATP-binding protein"/>
    <property type="match status" value="1"/>
</dbReference>
<evidence type="ECO:0000256" key="4">
    <source>
        <dbReference type="ARBA" id="ARBA00022496"/>
    </source>
</evidence>
<evidence type="ECO:0000256" key="1">
    <source>
        <dbReference type="ARBA" id="ARBA00004202"/>
    </source>
</evidence>
<accession>A0AAJ6DBV7</accession>
<evidence type="ECO:0000313" key="12">
    <source>
        <dbReference type="Proteomes" id="UP001224674"/>
    </source>
</evidence>
<dbReference type="Proteomes" id="UP001224674">
    <property type="component" value="Chromosome"/>
</dbReference>
<dbReference type="GO" id="GO:0005886">
    <property type="term" value="C:plasma membrane"/>
    <property type="evidence" value="ECO:0007669"/>
    <property type="project" value="UniProtKB-SubCell"/>
</dbReference>
<feature type="domain" description="ABC transporter" evidence="10">
    <location>
        <begin position="20"/>
        <end position="256"/>
    </location>
</feature>
<keyword evidence="2" id="KW-0813">Transport</keyword>
<keyword evidence="3" id="KW-1003">Cell membrane</keyword>
<protein>
    <submittedName>
        <fullName evidence="11">ABC transporter ATP-binding protein</fullName>
    </submittedName>
</protein>
<proteinExistence type="predicted"/>
<evidence type="ECO:0000256" key="9">
    <source>
        <dbReference type="ARBA" id="ARBA00023136"/>
    </source>
</evidence>
<dbReference type="Pfam" id="PF00005">
    <property type="entry name" value="ABC_tran"/>
    <property type="match status" value="1"/>
</dbReference>
<evidence type="ECO:0000256" key="2">
    <source>
        <dbReference type="ARBA" id="ARBA00022448"/>
    </source>
</evidence>
<evidence type="ECO:0000256" key="3">
    <source>
        <dbReference type="ARBA" id="ARBA00022475"/>
    </source>
</evidence>
<dbReference type="PANTHER" id="PTHR42771">
    <property type="entry name" value="IRON(3+)-HYDROXAMATE IMPORT ATP-BINDING PROTEIN FHUC"/>
    <property type="match status" value="1"/>
</dbReference>
<evidence type="ECO:0000256" key="5">
    <source>
        <dbReference type="ARBA" id="ARBA00022741"/>
    </source>
</evidence>
<dbReference type="PROSITE" id="PS50893">
    <property type="entry name" value="ABC_TRANSPORTER_2"/>
    <property type="match status" value="1"/>
</dbReference>
<comment type="subcellular location">
    <subcellularLocation>
        <location evidence="1">Cell membrane</location>
        <topology evidence="1">Peripheral membrane protein</topology>
    </subcellularLocation>
</comment>
<evidence type="ECO:0000256" key="8">
    <source>
        <dbReference type="ARBA" id="ARBA00023065"/>
    </source>
</evidence>
<dbReference type="Gene3D" id="3.40.50.300">
    <property type="entry name" value="P-loop containing nucleotide triphosphate hydrolases"/>
    <property type="match status" value="1"/>
</dbReference>
<keyword evidence="8" id="KW-0406">Ion transport</keyword>
<evidence type="ECO:0000256" key="6">
    <source>
        <dbReference type="ARBA" id="ARBA00022840"/>
    </source>
</evidence>
<dbReference type="InterPro" id="IPR003439">
    <property type="entry name" value="ABC_transporter-like_ATP-bd"/>
</dbReference>
<name>A0AAJ6DBV7_9MICC</name>
<dbReference type="CDD" id="cd03214">
    <property type="entry name" value="ABC_Iron-Siderophores_B12_Hemin"/>
    <property type="match status" value="1"/>
</dbReference>
<dbReference type="PANTHER" id="PTHR42771:SF2">
    <property type="entry name" value="IRON(3+)-HYDROXAMATE IMPORT ATP-BINDING PROTEIN FHUC"/>
    <property type="match status" value="1"/>
</dbReference>
<dbReference type="GO" id="GO:0016887">
    <property type="term" value="F:ATP hydrolysis activity"/>
    <property type="evidence" value="ECO:0007669"/>
    <property type="project" value="InterPro"/>
</dbReference>
<evidence type="ECO:0000259" key="10">
    <source>
        <dbReference type="PROSITE" id="PS50893"/>
    </source>
</evidence>